<reference evidence="1" key="1">
    <citation type="submission" date="2023-07" db="EMBL/GenBank/DDBJ databases">
        <title>draft genome sequence of fig (Ficus carica).</title>
        <authorList>
            <person name="Takahashi T."/>
            <person name="Nishimura K."/>
        </authorList>
    </citation>
    <scope>NUCLEOTIDE SEQUENCE</scope>
</reference>
<keyword evidence="2" id="KW-1185">Reference proteome</keyword>
<evidence type="ECO:0000313" key="1">
    <source>
        <dbReference type="EMBL" id="GMN40570.1"/>
    </source>
</evidence>
<dbReference type="AlphaFoldDB" id="A0AA88D1L7"/>
<name>A0AA88D1L7_FICCA</name>
<gene>
    <name evidence="1" type="ORF">TIFTF001_009806</name>
</gene>
<protein>
    <submittedName>
        <fullName evidence="1">Uncharacterized protein</fullName>
    </submittedName>
</protein>
<accession>A0AA88D1L7</accession>
<dbReference type="EMBL" id="BTGU01000011">
    <property type="protein sequence ID" value="GMN40570.1"/>
    <property type="molecule type" value="Genomic_DNA"/>
</dbReference>
<proteinExistence type="predicted"/>
<dbReference type="SUPFAM" id="SSF52047">
    <property type="entry name" value="RNI-like"/>
    <property type="match status" value="1"/>
</dbReference>
<sequence>MATVRRLNLSVQVNNFPGNGWFLHSLPPSFYEARSLNVLELHSLKLEPVFTVHFPSLKVLEIQGCSACRTLRVSCSALEYLSFVFGEQQYDPVLQVLEAANLESVFYYGNGVTNHSMAKFAACSKIRVLSSSEVSICHDECSKDLVFGLQVLETLALRNCTMFRSHLRICSKQLRTLFLRDTYRPEVDQDLIFPKKFWCNASPPLRNVKHIKVKVQKLETKSKLRNSVRWMPPFVETLSVKEEPGYFNRQNLDFSSAPRARFP</sequence>
<organism evidence="1 2">
    <name type="scientific">Ficus carica</name>
    <name type="common">Common fig</name>
    <dbReference type="NCBI Taxonomy" id="3494"/>
    <lineage>
        <taxon>Eukaryota</taxon>
        <taxon>Viridiplantae</taxon>
        <taxon>Streptophyta</taxon>
        <taxon>Embryophyta</taxon>
        <taxon>Tracheophyta</taxon>
        <taxon>Spermatophyta</taxon>
        <taxon>Magnoliopsida</taxon>
        <taxon>eudicotyledons</taxon>
        <taxon>Gunneridae</taxon>
        <taxon>Pentapetalae</taxon>
        <taxon>rosids</taxon>
        <taxon>fabids</taxon>
        <taxon>Rosales</taxon>
        <taxon>Moraceae</taxon>
        <taxon>Ficeae</taxon>
        <taxon>Ficus</taxon>
    </lineage>
</organism>
<dbReference type="Proteomes" id="UP001187192">
    <property type="component" value="Unassembled WGS sequence"/>
</dbReference>
<evidence type="ECO:0000313" key="2">
    <source>
        <dbReference type="Proteomes" id="UP001187192"/>
    </source>
</evidence>
<comment type="caution">
    <text evidence="1">The sequence shown here is derived from an EMBL/GenBank/DDBJ whole genome shotgun (WGS) entry which is preliminary data.</text>
</comment>
<dbReference type="InterPro" id="IPR032675">
    <property type="entry name" value="LRR_dom_sf"/>
</dbReference>
<dbReference type="Gene3D" id="3.80.10.10">
    <property type="entry name" value="Ribonuclease Inhibitor"/>
    <property type="match status" value="1"/>
</dbReference>